<dbReference type="EMBL" id="JACHXD010000021">
    <property type="protein sequence ID" value="MBB3121896.1"/>
    <property type="molecule type" value="Genomic_DNA"/>
</dbReference>
<dbReference type="AlphaFoldDB" id="A0A7W5FWJ2"/>
<accession>A0A7W5FWJ2</accession>
<dbReference type="PANTHER" id="PTHR11102:SF160">
    <property type="entry name" value="ERAD-ASSOCIATED E3 UBIQUITIN-PROTEIN LIGASE COMPONENT HRD3"/>
    <property type="match status" value="1"/>
</dbReference>
<dbReference type="Pfam" id="PF08238">
    <property type="entry name" value="Sel1"/>
    <property type="match status" value="5"/>
</dbReference>
<dbReference type="PANTHER" id="PTHR11102">
    <property type="entry name" value="SEL-1-LIKE PROTEIN"/>
    <property type="match status" value="1"/>
</dbReference>
<evidence type="ECO:0008006" key="3">
    <source>
        <dbReference type="Google" id="ProtNLM"/>
    </source>
</evidence>
<sequence>MANREELGIIRGARAGDPSCQLALGRLYLFGGASLPMSMPTALHWLSRAAQQGQEDAWRLIGQHISFEYAQHGGEAVLAWYERASDAGLLPAAVVLAQLVQQTATANAALRGKAWRALQAAAQAGMPQAQRLLAGWPGMAPTAPRGAASVAPAPAVRASAVPAATPASQPLRGDSAPACLADAARAANAINAQLEQAWQDLPRRGFLAQAQDLARTLAQQAPQDLEAARAAGWQLETPQSQLFARCAQALSELADSGAALDAADEADLQRFRELAAHGGDRNAQLALGLSFARMNCEGDRMPRGNGAVNFKRAIRWLTQAGEQGLAEAWFALSRIYNKPEFSQRSLLEAQACLERAADMGHSGAQLECGIHAWRTRRGGEQNDVRAAYWLQKAAAQGSAEAQAALERIAPAGPPESWASTLLPLLTRELLSSQPLLAARIELASLFQLSRAEALLLDVKAADQGHCLVIDIRASYGRSKRRLVLIRSAQQRQALDRIQRQFEQIDCSLAGPEGNYRQRLYRFKTWLISVAGGDLLAA</sequence>
<dbReference type="InterPro" id="IPR011990">
    <property type="entry name" value="TPR-like_helical_dom_sf"/>
</dbReference>
<dbReference type="RefSeq" id="WP_183443582.1">
    <property type="nucleotide sequence ID" value="NZ_JACHXD010000021.1"/>
</dbReference>
<keyword evidence="2" id="KW-1185">Reference proteome</keyword>
<name>A0A7W5FWJ2_9BURK</name>
<protein>
    <recommendedName>
        <fullName evidence="3">Sel1 repeat family protein</fullName>
    </recommendedName>
</protein>
<dbReference type="InterPro" id="IPR050767">
    <property type="entry name" value="Sel1_AlgK"/>
</dbReference>
<dbReference type="SUPFAM" id="SSF81901">
    <property type="entry name" value="HCP-like"/>
    <property type="match status" value="2"/>
</dbReference>
<dbReference type="Proteomes" id="UP000541535">
    <property type="component" value="Unassembled WGS sequence"/>
</dbReference>
<dbReference type="Gene3D" id="1.25.40.10">
    <property type="entry name" value="Tetratricopeptide repeat domain"/>
    <property type="match status" value="2"/>
</dbReference>
<gene>
    <name evidence="1" type="ORF">FHS03_004988</name>
</gene>
<dbReference type="SMART" id="SM00671">
    <property type="entry name" value="SEL1"/>
    <property type="match status" value="4"/>
</dbReference>
<comment type="caution">
    <text evidence="1">The sequence shown here is derived from an EMBL/GenBank/DDBJ whole genome shotgun (WGS) entry which is preliminary data.</text>
</comment>
<dbReference type="InterPro" id="IPR006597">
    <property type="entry name" value="Sel1-like"/>
</dbReference>
<evidence type="ECO:0000313" key="2">
    <source>
        <dbReference type="Proteomes" id="UP000541535"/>
    </source>
</evidence>
<proteinExistence type="predicted"/>
<evidence type="ECO:0000313" key="1">
    <source>
        <dbReference type="EMBL" id="MBB3121896.1"/>
    </source>
</evidence>
<reference evidence="1 2" key="1">
    <citation type="submission" date="2020-08" db="EMBL/GenBank/DDBJ databases">
        <title>Genomic Encyclopedia of Type Strains, Phase III (KMG-III): the genomes of soil and plant-associated and newly described type strains.</title>
        <authorList>
            <person name="Whitman W."/>
        </authorList>
    </citation>
    <scope>NUCLEOTIDE SEQUENCE [LARGE SCALE GENOMIC DNA]</scope>
    <source>
        <strain evidence="1 2">CECT 8897</strain>
    </source>
</reference>
<organism evidence="1 2">
    <name type="scientific">Pseudoduganella violacea</name>
    <dbReference type="NCBI Taxonomy" id="1715466"/>
    <lineage>
        <taxon>Bacteria</taxon>
        <taxon>Pseudomonadati</taxon>
        <taxon>Pseudomonadota</taxon>
        <taxon>Betaproteobacteria</taxon>
        <taxon>Burkholderiales</taxon>
        <taxon>Oxalobacteraceae</taxon>
        <taxon>Telluria group</taxon>
        <taxon>Pseudoduganella</taxon>
    </lineage>
</organism>